<evidence type="ECO:0000313" key="2">
    <source>
        <dbReference type="EMBL" id="NMN94822.1"/>
    </source>
</evidence>
<dbReference type="RefSeq" id="WP_169585548.1">
    <property type="nucleotide sequence ID" value="NZ_VCQU01000002.1"/>
</dbReference>
<keyword evidence="1" id="KW-0472">Membrane</keyword>
<reference evidence="2 3" key="1">
    <citation type="submission" date="2019-05" db="EMBL/GenBank/DDBJ databases">
        <authorList>
            <person name="Lee S.D."/>
        </authorList>
    </citation>
    <scope>NUCLEOTIDE SEQUENCE [LARGE SCALE GENOMIC DNA]</scope>
    <source>
        <strain evidence="2 3">YC2-7</strain>
    </source>
</reference>
<evidence type="ECO:0000256" key="1">
    <source>
        <dbReference type="SAM" id="Phobius"/>
    </source>
</evidence>
<keyword evidence="3" id="KW-1185">Reference proteome</keyword>
<name>A0A848KDN8_9NOCA</name>
<comment type="caution">
    <text evidence="2">The sequence shown here is derived from an EMBL/GenBank/DDBJ whole genome shotgun (WGS) entry which is preliminary data.</text>
</comment>
<feature type="transmembrane region" description="Helical" evidence="1">
    <location>
        <begin position="47"/>
        <end position="70"/>
    </location>
</feature>
<reference evidence="2 3" key="2">
    <citation type="submission" date="2020-06" db="EMBL/GenBank/DDBJ databases">
        <title>Antribacter stalactiti gen. nov., sp. nov., a new member of the family Nacardiaceae isolated from a cave.</title>
        <authorList>
            <person name="Kim I.S."/>
        </authorList>
    </citation>
    <scope>NUCLEOTIDE SEQUENCE [LARGE SCALE GENOMIC DNA]</scope>
    <source>
        <strain evidence="2 3">YC2-7</strain>
    </source>
</reference>
<accession>A0A848KDN8</accession>
<protein>
    <submittedName>
        <fullName evidence="2">Uncharacterized protein</fullName>
    </submittedName>
</protein>
<dbReference type="Proteomes" id="UP000535543">
    <property type="component" value="Unassembled WGS sequence"/>
</dbReference>
<proteinExistence type="predicted"/>
<keyword evidence="1" id="KW-0812">Transmembrane</keyword>
<dbReference type="AlphaFoldDB" id="A0A848KDN8"/>
<keyword evidence="1" id="KW-1133">Transmembrane helix</keyword>
<gene>
    <name evidence="2" type="ORF">FGL95_07210</name>
</gene>
<evidence type="ECO:0000313" key="3">
    <source>
        <dbReference type="Proteomes" id="UP000535543"/>
    </source>
</evidence>
<organism evidence="2 3">
    <name type="scientific">Antrihabitans stalactiti</name>
    <dbReference type="NCBI Taxonomy" id="2584121"/>
    <lineage>
        <taxon>Bacteria</taxon>
        <taxon>Bacillati</taxon>
        <taxon>Actinomycetota</taxon>
        <taxon>Actinomycetes</taxon>
        <taxon>Mycobacteriales</taxon>
        <taxon>Nocardiaceae</taxon>
        <taxon>Antrihabitans</taxon>
    </lineage>
</organism>
<sequence length="189" mass="20009">MTTPQGQPQQPVPGQVSPDGQFVWTGNAWVPNPSLPKPKKKHTVRNVLIGVIIGFILLVGGCFALVGGVANEISNDIKDDAEKPGGTNNPLTIVAGRGFEVDGFKYADGWTLGAGALGDIEVSGLKVTNNRDKRDSSLVEIKLWNGTEVLGKADCTTEPINVGTTVTLSCFSGDDLPPNYDKVTINDSF</sequence>
<dbReference type="EMBL" id="VCQU01000002">
    <property type="protein sequence ID" value="NMN94822.1"/>
    <property type="molecule type" value="Genomic_DNA"/>
</dbReference>